<feature type="transmembrane region" description="Helical" evidence="5">
    <location>
        <begin position="361"/>
        <end position="381"/>
    </location>
</feature>
<sequence>MAMAQSLIHWVWQRRMPVYLLRGIWVLVIVWYELGTFHYSSLLCQWPLLATQSTTNVMDSNKHVLIVADPQIPDRHSYPDRPVVIQALSQFIVDMNLRKSWQALMWVGKRPDVIVFAGDMMDNGRADVSLVEYQEYYSRFRSIFRTYGIPALYIPGNHDVDLKRVHSSEEAHSRYLAHFGPLNQVTQVGNHTLVLIDALGLVEEDYARMQASQSFRQWQSKPGGTIEFVSHFGADKQHGRKTILFTHVPLYRPNDASCGPNRERGNIHQGGGIDAGYQNIVGKSASEFILENIKPSLVFSGDDHDACEILHPFHDHEVLEVTVKSMSIAMGVQRPGVQLLTLGSEPSLSQCQRLCLLPNQLGIYLNIYLPLFLISLLVLMLSNWRRVATRTQQLEHDTYRLAPSHRSRYSEEDAMNFDAEGDQWTSLPRHNRTRSSSKGLEWTDGRVASFCVSIFTGRVTKQTLQRTFLRGFGMDCLTVAVVPLIVFFALAWLSGVMGA</sequence>
<dbReference type="AlphaFoldDB" id="A0A5C3QJ90"/>
<name>A0A5C3QJ90_9AGAR</name>
<dbReference type="GO" id="GO:0016020">
    <property type="term" value="C:membrane"/>
    <property type="evidence" value="ECO:0007669"/>
    <property type="project" value="UniProtKB-SubCell"/>
</dbReference>
<organism evidence="7 8">
    <name type="scientific">Pterulicium gracile</name>
    <dbReference type="NCBI Taxonomy" id="1884261"/>
    <lineage>
        <taxon>Eukaryota</taxon>
        <taxon>Fungi</taxon>
        <taxon>Dikarya</taxon>
        <taxon>Basidiomycota</taxon>
        <taxon>Agaricomycotina</taxon>
        <taxon>Agaricomycetes</taxon>
        <taxon>Agaricomycetidae</taxon>
        <taxon>Agaricales</taxon>
        <taxon>Pleurotineae</taxon>
        <taxon>Pterulaceae</taxon>
        <taxon>Pterulicium</taxon>
    </lineage>
</organism>
<feature type="transmembrane region" description="Helical" evidence="5">
    <location>
        <begin position="20"/>
        <end position="39"/>
    </location>
</feature>
<dbReference type="GO" id="GO:0016787">
    <property type="term" value="F:hydrolase activity"/>
    <property type="evidence" value="ECO:0007669"/>
    <property type="project" value="InterPro"/>
</dbReference>
<keyword evidence="3 5" id="KW-1133">Transmembrane helix</keyword>
<dbReference type="PANTHER" id="PTHR13315:SF4">
    <property type="entry name" value="METALLOPHOSPHOESTERASE, ISOFORM E"/>
    <property type="match status" value="1"/>
</dbReference>
<keyword evidence="4 5" id="KW-0472">Membrane</keyword>
<dbReference type="EMBL" id="ML178824">
    <property type="protein sequence ID" value="TFL01607.1"/>
    <property type="molecule type" value="Genomic_DNA"/>
</dbReference>
<dbReference type="Gene3D" id="3.60.21.10">
    <property type="match status" value="1"/>
</dbReference>
<dbReference type="InterPro" id="IPR033308">
    <property type="entry name" value="PGAP5/Cdc1/Ted1"/>
</dbReference>
<dbReference type="InterPro" id="IPR004843">
    <property type="entry name" value="Calcineurin-like_PHP"/>
</dbReference>
<reference evidence="7 8" key="1">
    <citation type="journal article" date="2019" name="Nat. Ecol. Evol.">
        <title>Megaphylogeny resolves global patterns of mushroom evolution.</title>
        <authorList>
            <person name="Varga T."/>
            <person name="Krizsan K."/>
            <person name="Foldi C."/>
            <person name="Dima B."/>
            <person name="Sanchez-Garcia M."/>
            <person name="Sanchez-Ramirez S."/>
            <person name="Szollosi G.J."/>
            <person name="Szarkandi J.G."/>
            <person name="Papp V."/>
            <person name="Albert L."/>
            <person name="Andreopoulos W."/>
            <person name="Angelini C."/>
            <person name="Antonin V."/>
            <person name="Barry K.W."/>
            <person name="Bougher N.L."/>
            <person name="Buchanan P."/>
            <person name="Buyck B."/>
            <person name="Bense V."/>
            <person name="Catcheside P."/>
            <person name="Chovatia M."/>
            <person name="Cooper J."/>
            <person name="Damon W."/>
            <person name="Desjardin D."/>
            <person name="Finy P."/>
            <person name="Geml J."/>
            <person name="Haridas S."/>
            <person name="Hughes K."/>
            <person name="Justo A."/>
            <person name="Karasinski D."/>
            <person name="Kautmanova I."/>
            <person name="Kiss B."/>
            <person name="Kocsube S."/>
            <person name="Kotiranta H."/>
            <person name="LaButti K.M."/>
            <person name="Lechner B.E."/>
            <person name="Liimatainen K."/>
            <person name="Lipzen A."/>
            <person name="Lukacs Z."/>
            <person name="Mihaltcheva S."/>
            <person name="Morgado L.N."/>
            <person name="Niskanen T."/>
            <person name="Noordeloos M.E."/>
            <person name="Ohm R.A."/>
            <person name="Ortiz-Santana B."/>
            <person name="Ovrebo C."/>
            <person name="Racz N."/>
            <person name="Riley R."/>
            <person name="Savchenko A."/>
            <person name="Shiryaev A."/>
            <person name="Soop K."/>
            <person name="Spirin V."/>
            <person name="Szebenyi C."/>
            <person name="Tomsovsky M."/>
            <person name="Tulloss R.E."/>
            <person name="Uehling J."/>
            <person name="Grigoriev I.V."/>
            <person name="Vagvolgyi C."/>
            <person name="Papp T."/>
            <person name="Martin F.M."/>
            <person name="Miettinen O."/>
            <person name="Hibbett D.S."/>
            <person name="Nagy L.G."/>
        </authorList>
    </citation>
    <scope>NUCLEOTIDE SEQUENCE [LARGE SCALE GENOMIC DNA]</scope>
    <source>
        <strain evidence="7 8">CBS 309.79</strain>
    </source>
</reference>
<evidence type="ECO:0000256" key="2">
    <source>
        <dbReference type="ARBA" id="ARBA00022692"/>
    </source>
</evidence>
<dbReference type="STRING" id="1884261.A0A5C3QJ90"/>
<dbReference type="SUPFAM" id="SSF56300">
    <property type="entry name" value="Metallo-dependent phosphatases"/>
    <property type="match status" value="1"/>
</dbReference>
<protein>
    <submittedName>
        <fullName evidence="7">Metallo-dependent phosphatase-like protein</fullName>
    </submittedName>
</protein>
<dbReference type="GO" id="GO:0006506">
    <property type="term" value="P:GPI anchor biosynthetic process"/>
    <property type="evidence" value="ECO:0007669"/>
    <property type="project" value="InterPro"/>
</dbReference>
<dbReference type="GO" id="GO:0005783">
    <property type="term" value="C:endoplasmic reticulum"/>
    <property type="evidence" value="ECO:0007669"/>
    <property type="project" value="TreeGrafter"/>
</dbReference>
<evidence type="ECO:0000256" key="3">
    <source>
        <dbReference type="ARBA" id="ARBA00022989"/>
    </source>
</evidence>
<comment type="subcellular location">
    <subcellularLocation>
        <location evidence="1">Membrane</location>
        <topology evidence="1">Multi-pass membrane protein</topology>
    </subcellularLocation>
</comment>
<dbReference type="Proteomes" id="UP000305067">
    <property type="component" value="Unassembled WGS sequence"/>
</dbReference>
<evidence type="ECO:0000256" key="4">
    <source>
        <dbReference type="ARBA" id="ARBA00023136"/>
    </source>
</evidence>
<evidence type="ECO:0000259" key="6">
    <source>
        <dbReference type="Pfam" id="PF00149"/>
    </source>
</evidence>
<gene>
    <name evidence="7" type="ORF">BDV98DRAFT_548196</name>
</gene>
<evidence type="ECO:0000256" key="5">
    <source>
        <dbReference type="SAM" id="Phobius"/>
    </source>
</evidence>
<dbReference type="OrthoDB" id="5977743at2759"/>
<keyword evidence="8" id="KW-1185">Reference proteome</keyword>
<feature type="transmembrane region" description="Helical" evidence="5">
    <location>
        <begin position="468"/>
        <end position="493"/>
    </location>
</feature>
<dbReference type="Pfam" id="PF00149">
    <property type="entry name" value="Metallophos"/>
    <property type="match status" value="1"/>
</dbReference>
<accession>A0A5C3QJ90</accession>
<proteinExistence type="predicted"/>
<feature type="domain" description="Calcineurin-like phosphoesterase" evidence="6">
    <location>
        <begin position="103"/>
        <end position="305"/>
    </location>
</feature>
<evidence type="ECO:0000313" key="7">
    <source>
        <dbReference type="EMBL" id="TFL01607.1"/>
    </source>
</evidence>
<evidence type="ECO:0000256" key="1">
    <source>
        <dbReference type="ARBA" id="ARBA00004141"/>
    </source>
</evidence>
<dbReference type="InterPro" id="IPR029052">
    <property type="entry name" value="Metallo-depent_PP-like"/>
</dbReference>
<evidence type="ECO:0000313" key="8">
    <source>
        <dbReference type="Proteomes" id="UP000305067"/>
    </source>
</evidence>
<keyword evidence="2 5" id="KW-0812">Transmembrane</keyword>
<dbReference type="PANTHER" id="PTHR13315">
    <property type="entry name" value="METALLO PHOSPHOESTERASE RELATED"/>
    <property type="match status" value="1"/>
</dbReference>